<proteinExistence type="predicted"/>
<dbReference type="Gene3D" id="1.10.8.430">
    <property type="entry name" value="Helical domain of apoptotic protease-activating factors"/>
    <property type="match status" value="1"/>
</dbReference>
<evidence type="ECO:0000259" key="5">
    <source>
        <dbReference type="Pfam" id="PF00931"/>
    </source>
</evidence>
<dbReference type="Gene3D" id="3.80.10.10">
    <property type="entry name" value="Ribonuclease Inhibitor"/>
    <property type="match status" value="2"/>
</dbReference>
<dbReference type="InterPro" id="IPR041118">
    <property type="entry name" value="Rx_N"/>
</dbReference>
<dbReference type="Pfam" id="PF00931">
    <property type="entry name" value="NB-ARC"/>
    <property type="match status" value="1"/>
</dbReference>
<feature type="domain" description="NB-ARC" evidence="5">
    <location>
        <begin position="155"/>
        <end position="314"/>
    </location>
</feature>
<dbReference type="InterPro" id="IPR032675">
    <property type="entry name" value="LRR_dom_sf"/>
</dbReference>
<keyword evidence="10" id="KW-1185">Reference proteome</keyword>
<evidence type="ECO:0000313" key="9">
    <source>
        <dbReference type="EMBL" id="KAK7278598.1"/>
    </source>
</evidence>
<accession>A0AAN9FV10</accession>
<evidence type="ECO:0000259" key="7">
    <source>
        <dbReference type="Pfam" id="PF23559"/>
    </source>
</evidence>
<dbReference type="InterPro" id="IPR055414">
    <property type="entry name" value="LRR_R13L4/SHOC2-like"/>
</dbReference>
<evidence type="ECO:0000259" key="8">
    <source>
        <dbReference type="Pfam" id="PF23598"/>
    </source>
</evidence>
<dbReference type="EMBL" id="JAYKXN010000006">
    <property type="protein sequence ID" value="KAK7278598.1"/>
    <property type="molecule type" value="Genomic_DNA"/>
</dbReference>
<dbReference type="PANTHER" id="PTHR36766">
    <property type="entry name" value="PLANT BROAD-SPECTRUM MILDEW RESISTANCE PROTEIN RPW8"/>
    <property type="match status" value="1"/>
</dbReference>
<keyword evidence="3" id="KW-0611">Plant defense</keyword>
<dbReference type="Pfam" id="PF23598">
    <property type="entry name" value="LRR_14"/>
    <property type="match status" value="1"/>
</dbReference>
<dbReference type="GO" id="GO:0043531">
    <property type="term" value="F:ADP binding"/>
    <property type="evidence" value="ECO:0007669"/>
    <property type="project" value="InterPro"/>
</dbReference>
<feature type="domain" description="Disease resistance protein winged helix" evidence="7">
    <location>
        <begin position="373"/>
        <end position="430"/>
    </location>
</feature>
<dbReference type="InterPro" id="IPR027417">
    <property type="entry name" value="P-loop_NTPase"/>
</dbReference>
<evidence type="ECO:0000259" key="6">
    <source>
        <dbReference type="Pfam" id="PF18052"/>
    </source>
</evidence>
<dbReference type="Pfam" id="PF18052">
    <property type="entry name" value="Rx_N"/>
    <property type="match status" value="1"/>
</dbReference>
<keyword evidence="2" id="KW-0547">Nucleotide-binding</keyword>
<dbReference type="SUPFAM" id="SSF52540">
    <property type="entry name" value="P-loop containing nucleoside triphosphate hydrolases"/>
    <property type="match status" value="1"/>
</dbReference>
<dbReference type="InterPro" id="IPR058922">
    <property type="entry name" value="WHD_DRP"/>
</dbReference>
<dbReference type="Pfam" id="PF23559">
    <property type="entry name" value="WHD_DRP"/>
    <property type="match status" value="1"/>
</dbReference>
<dbReference type="AlphaFoldDB" id="A0AAN9FV10"/>
<keyword evidence="4" id="KW-0067">ATP-binding</keyword>
<dbReference type="Proteomes" id="UP001359559">
    <property type="component" value="Unassembled WGS sequence"/>
</dbReference>
<keyword evidence="1" id="KW-0677">Repeat</keyword>
<evidence type="ECO:0008006" key="11">
    <source>
        <dbReference type="Google" id="ProtNLM"/>
    </source>
</evidence>
<gene>
    <name evidence="9" type="ORF">RJT34_23630</name>
</gene>
<protein>
    <recommendedName>
        <fullName evidence="11">Disease resistance protein</fullName>
    </recommendedName>
</protein>
<evidence type="ECO:0000256" key="2">
    <source>
        <dbReference type="ARBA" id="ARBA00022741"/>
    </source>
</evidence>
<dbReference type="SUPFAM" id="SSF52058">
    <property type="entry name" value="L domain-like"/>
    <property type="match status" value="1"/>
</dbReference>
<feature type="domain" description="Disease resistance R13L4/SHOC-2-like LRR" evidence="8">
    <location>
        <begin position="513"/>
        <end position="818"/>
    </location>
</feature>
<dbReference type="GO" id="GO:0006952">
    <property type="term" value="P:defense response"/>
    <property type="evidence" value="ECO:0007669"/>
    <property type="project" value="UniProtKB-KW"/>
</dbReference>
<sequence>MGVEEEVEFHPKEPHRSIKGIANKVQSLREEKQLMDTLFQEVQEIGKLDRISKTWVGQMEDIARETEYVINKYETKLENKPTYVRMQNLVIEIILKMKTKEIRRSLEDASRRRKSFGLVQSLFRAESSLSKARILHRSMQPSLAVKQSSVVGFNEDVEVLIAKLLSDEEHRSFISIVGIEGTGKTTLARLIFDNNAVALHFRCRIWVSMCPNYTAQLLIDQVAKEAAKQMMEGQHDDVLRTLASTRYLIVVDGVETPQVVFDALKKTIPDMSTGCRLVLTSRHSKEEQYAGTRPFVHPLHLLDDKNSWMLFTKKLKVEVPTELTDIGEKIVVKCGGLPSQISEISDLLLDKGVTREEWSSVLEELNQDPQPWLVALWVAKGLVRQGEDEKPPEQVAERYLTELIDANIVQIAKRKRNGKANTCRLPHALRQLWLKNANQSSQANAEREKSIIRQVADHLDNNDIWHNHIHPHCRSTSVSLTNLYKDVLLFISFDSQEGNKPGQEVGSFLKLCISSNCLLQLRVLDLECVYKPKLPENIARLSRLRYLGLRWTYLDSLPSSISSLFKLQTLDLKHTYIHTLTSSIWKMQLRHLFLSETYRTRFPPQPMINSLSNLQTLWGLFVDEETPVRGGLDRLVQVRKLGLACQSMSLEPRKMQEQLDAVADWIMKLEFLQSLKLKSRDEQGRPWNLHLKSFGIHMKLTDMYLLGTLSTPSQLQFPPSLVELTLSHSKLKDDPMQILKDLPNLRSLSLLAESYMGTVMVCDFQSFPQLHVLRVWKLEQLEEWIIEQEALPSLRQLEIRMCPSLKMLPQGLEHVNTLLELKLTNMPLEINTENHNIPPYCEVYRDL</sequence>
<name>A0AAN9FV10_CLITE</name>
<dbReference type="PANTHER" id="PTHR36766:SF70">
    <property type="entry name" value="DISEASE RESISTANCE PROTEIN RGA4"/>
    <property type="match status" value="1"/>
</dbReference>
<dbReference type="InterPro" id="IPR002182">
    <property type="entry name" value="NB-ARC"/>
</dbReference>
<dbReference type="PRINTS" id="PR00364">
    <property type="entry name" value="DISEASERSIST"/>
</dbReference>
<organism evidence="9 10">
    <name type="scientific">Clitoria ternatea</name>
    <name type="common">Butterfly pea</name>
    <dbReference type="NCBI Taxonomy" id="43366"/>
    <lineage>
        <taxon>Eukaryota</taxon>
        <taxon>Viridiplantae</taxon>
        <taxon>Streptophyta</taxon>
        <taxon>Embryophyta</taxon>
        <taxon>Tracheophyta</taxon>
        <taxon>Spermatophyta</taxon>
        <taxon>Magnoliopsida</taxon>
        <taxon>eudicotyledons</taxon>
        <taxon>Gunneridae</taxon>
        <taxon>Pentapetalae</taxon>
        <taxon>rosids</taxon>
        <taxon>fabids</taxon>
        <taxon>Fabales</taxon>
        <taxon>Fabaceae</taxon>
        <taxon>Papilionoideae</taxon>
        <taxon>50 kb inversion clade</taxon>
        <taxon>NPAAA clade</taxon>
        <taxon>indigoferoid/millettioid clade</taxon>
        <taxon>Phaseoleae</taxon>
        <taxon>Clitoria</taxon>
    </lineage>
</organism>
<evidence type="ECO:0000313" key="10">
    <source>
        <dbReference type="Proteomes" id="UP001359559"/>
    </source>
</evidence>
<comment type="caution">
    <text evidence="9">The sequence shown here is derived from an EMBL/GenBank/DDBJ whole genome shotgun (WGS) entry which is preliminary data.</text>
</comment>
<dbReference type="Gene3D" id="1.20.5.4130">
    <property type="match status" value="1"/>
</dbReference>
<evidence type="ECO:0000256" key="4">
    <source>
        <dbReference type="ARBA" id="ARBA00022840"/>
    </source>
</evidence>
<reference evidence="9 10" key="1">
    <citation type="submission" date="2024-01" db="EMBL/GenBank/DDBJ databases">
        <title>The genomes of 5 underutilized Papilionoideae crops provide insights into root nodulation and disease resistance.</title>
        <authorList>
            <person name="Yuan L."/>
        </authorList>
    </citation>
    <scope>NUCLEOTIDE SEQUENCE [LARGE SCALE GENOMIC DNA]</scope>
    <source>
        <strain evidence="9">LY-2023</strain>
        <tissue evidence="9">Leaf</tissue>
    </source>
</reference>
<evidence type="ECO:0000256" key="1">
    <source>
        <dbReference type="ARBA" id="ARBA00022737"/>
    </source>
</evidence>
<dbReference type="Gene3D" id="3.40.50.300">
    <property type="entry name" value="P-loop containing nucleotide triphosphate hydrolases"/>
    <property type="match status" value="1"/>
</dbReference>
<feature type="domain" description="Disease resistance N-terminal" evidence="6">
    <location>
        <begin position="13"/>
        <end position="81"/>
    </location>
</feature>
<dbReference type="InterPro" id="IPR042197">
    <property type="entry name" value="Apaf_helical"/>
</dbReference>
<evidence type="ECO:0000256" key="3">
    <source>
        <dbReference type="ARBA" id="ARBA00022821"/>
    </source>
</evidence>